<dbReference type="EMBL" id="AQPW01000004">
    <property type="protein sequence ID" value="EON33747.1"/>
    <property type="molecule type" value="Genomic_DNA"/>
</dbReference>
<protein>
    <submittedName>
        <fullName evidence="1">Uncharacterized protein</fullName>
    </submittedName>
</protein>
<proteinExistence type="predicted"/>
<dbReference type="Proteomes" id="UP000013569">
    <property type="component" value="Unassembled WGS sequence"/>
</dbReference>
<dbReference type="PATRIC" id="fig|1316928.3.peg.1062"/>
<evidence type="ECO:0000313" key="1">
    <source>
        <dbReference type="EMBL" id="EON33747.1"/>
    </source>
</evidence>
<evidence type="ECO:0000313" key="2">
    <source>
        <dbReference type="Proteomes" id="UP000013569"/>
    </source>
</evidence>
<dbReference type="AlphaFoldDB" id="R7YCP8"/>
<accession>R7YCP8</accession>
<organism evidence="1 2">
    <name type="scientific">Gordonia terrae C-6</name>
    <dbReference type="NCBI Taxonomy" id="1316928"/>
    <lineage>
        <taxon>Bacteria</taxon>
        <taxon>Bacillati</taxon>
        <taxon>Actinomycetota</taxon>
        <taxon>Actinomycetes</taxon>
        <taxon>Mycobacteriales</taxon>
        <taxon>Gordoniaceae</taxon>
        <taxon>Gordonia</taxon>
    </lineage>
</organism>
<reference evidence="1 2" key="1">
    <citation type="journal article" date="2013" name="Genome Announc.">
        <title>Draft Genome Sequence of a Benzothiophene-Desulfurizing Bacterium, Gordona terrae Strain C-6.</title>
        <authorList>
            <person name="Wang W."/>
            <person name="Ma T."/>
            <person name="Ren Y."/>
            <person name="Li G."/>
        </authorList>
    </citation>
    <scope>NUCLEOTIDE SEQUENCE [LARGE SCALE GENOMIC DNA]</scope>
    <source>
        <strain evidence="1 2">C-6</strain>
    </source>
</reference>
<comment type="caution">
    <text evidence="1">The sequence shown here is derived from an EMBL/GenBank/DDBJ whole genome shotgun (WGS) entry which is preliminary data.</text>
</comment>
<gene>
    <name evidence="1" type="ORF">GTC6_05252</name>
</gene>
<sequence length="112" mass="12579">MFSGPVFASRGQRLGESWPRLSTDYAAQKAKRYAGRPVLVRTGQMQSRFGHQAAATSVTIYNLDPKFKFHQSNAPRSKIPRRAMIGIYQGLDNDVRNTVAAVIARKIKERSK</sequence>
<name>R7YCP8_9ACTN</name>